<keyword evidence="2" id="KW-1185">Reference proteome</keyword>
<proteinExistence type="predicted"/>
<comment type="caution">
    <text evidence="1">The sequence shown here is derived from an EMBL/GenBank/DDBJ whole genome shotgun (WGS) entry which is preliminary data.</text>
</comment>
<dbReference type="EMBL" id="CM047749">
    <property type="protein sequence ID" value="KAJ0010352.1"/>
    <property type="molecule type" value="Genomic_DNA"/>
</dbReference>
<evidence type="ECO:0000313" key="2">
    <source>
        <dbReference type="Proteomes" id="UP001163603"/>
    </source>
</evidence>
<sequence>MQVYIYTHRLPVTISINKKTAETCKPGLPNYHPKTSQIIA</sequence>
<gene>
    <name evidence="1" type="ORF">Pint_33519</name>
</gene>
<evidence type="ECO:0000313" key="1">
    <source>
        <dbReference type="EMBL" id="KAJ0010352.1"/>
    </source>
</evidence>
<name>A0ACC0X3Y4_9ROSI</name>
<organism evidence="1 2">
    <name type="scientific">Pistacia integerrima</name>
    <dbReference type="NCBI Taxonomy" id="434235"/>
    <lineage>
        <taxon>Eukaryota</taxon>
        <taxon>Viridiplantae</taxon>
        <taxon>Streptophyta</taxon>
        <taxon>Embryophyta</taxon>
        <taxon>Tracheophyta</taxon>
        <taxon>Spermatophyta</taxon>
        <taxon>Magnoliopsida</taxon>
        <taxon>eudicotyledons</taxon>
        <taxon>Gunneridae</taxon>
        <taxon>Pentapetalae</taxon>
        <taxon>rosids</taxon>
        <taxon>malvids</taxon>
        <taxon>Sapindales</taxon>
        <taxon>Anacardiaceae</taxon>
        <taxon>Pistacia</taxon>
    </lineage>
</organism>
<accession>A0ACC0X3Y4</accession>
<dbReference type="Proteomes" id="UP001163603">
    <property type="component" value="Chromosome 14"/>
</dbReference>
<protein>
    <submittedName>
        <fullName evidence="1">Uncharacterized protein</fullName>
    </submittedName>
</protein>
<reference evidence="2" key="1">
    <citation type="journal article" date="2023" name="G3 (Bethesda)">
        <title>Genome assembly and association tests identify interacting loci associated with vigor, precocity, and sex in interspecific pistachio rootstocks.</title>
        <authorList>
            <person name="Palmer W."/>
            <person name="Jacygrad E."/>
            <person name="Sagayaradj S."/>
            <person name="Cavanaugh K."/>
            <person name="Han R."/>
            <person name="Bertier L."/>
            <person name="Beede B."/>
            <person name="Kafkas S."/>
            <person name="Golino D."/>
            <person name="Preece J."/>
            <person name="Michelmore R."/>
        </authorList>
    </citation>
    <scope>NUCLEOTIDE SEQUENCE [LARGE SCALE GENOMIC DNA]</scope>
</reference>